<dbReference type="InterPro" id="IPR039426">
    <property type="entry name" value="TonB-dep_rcpt-like"/>
</dbReference>
<dbReference type="InterPro" id="IPR023996">
    <property type="entry name" value="TonB-dep_OMP_SusC/RagA"/>
</dbReference>
<dbReference type="Gene3D" id="2.60.40.1120">
    <property type="entry name" value="Carboxypeptidase-like, regulatory domain"/>
    <property type="match status" value="1"/>
</dbReference>
<dbReference type="Gene3D" id="2.40.170.20">
    <property type="entry name" value="TonB-dependent receptor, beta-barrel domain"/>
    <property type="match status" value="1"/>
</dbReference>
<evidence type="ECO:0000256" key="10">
    <source>
        <dbReference type="ARBA" id="ARBA00023237"/>
    </source>
</evidence>
<dbReference type="PROSITE" id="PS52016">
    <property type="entry name" value="TONB_DEPENDENT_REC_3"/>
    <property type="match status" value="1"/>
</dbReference>
<organism evidence="14 15">
    <name type="scientific">Chitinophaga cymbidii</name>
    <dbReference type="NCBI Taxonomy" id="1096750"/>
    <lineage>
        <taxon>Bacteria</taxon>
        <taxon>Pseudomonadati</taxon>
        <taxon>Bacteroidota</taxon>
        <taxon>Chitinophagia</taxon>
        <taxon>Chitinophagales</taxon>
        <taxon>Chitinophagaceae</taxon>
        <taxon>Chitinophaga</taxon>
    </lineage>
</organism>
<comment type="similarity">
    <text evidence="11">Belongs to the TonB-dependent receptor family.</text>
</comment>
<reference evidence="14 15" key="1">
    <citation type="submission" date="2019-07" db="EMBL/GenBank/DDBJ databases">
        <title>Whole genome shotgun sequence of Chitinophaga cymbidii NBRC 109752.</title>
        <authorList>
            <person name="Hosoyama A."/>
            <person name="Uohara A."/>
            <person name="Ohji S."/>
            <person name="Ichikawa N."/>
        </authorList>
    </citation>
    <scope>NUCLEOTIDE SEQUENCE [LARGE SCALE GENOMIC DNA]</scope>
    <source>
        <strain evidence="14 15">NBRC 109752</strain>
    </source>
</reference>
<keyword evidence="5 11" id="KW-0812">Transmembrane</keyword>
<keyword evidence="8" id="KW-0406">Ion transport</keyword>
<dbReference type="Pfam" id="PF07715">
    <property type="entry name" value="Plug"/>
    <property type="match status" value="1"/>
</dbReference>
<feature type="region of interest" description="Disordered" evidence="12">
    <location>
        <begin position="333"/>
        <end position="354"/>
    </location>
</feature>
<protein>
    <submittedName>
        <fullName evidence="14">SusC/RagA family TonB-linked outer membrane protein</fullName>
    </submittedName>
</protein>
<evidence type="ECO:0000256" key="8">
    <source>
        <dbReference type="ARBA" id="ARBA00023065"/>
    </source>
</evidence>
<keyword evidence="10 11" id="KW-0998">Cell outer membrane</keyword>
<dbReference type="InterPro" id="IPR011662">
    <property type="entry name" value="Secretin/TonB_short_N"/>
</dbReference>
<dbReference type="Pfam" id="PF13715">
    <property type="entry name" value="CarbopepD_reg_2"/>
    <property type="match status" value="1"/>
</dbReference>
<keyword evidence="7" id="KW-0408">Iron</keyword>
<sequence length="1091" mass="120366">MCDIFAAIQQQSGYSLLYNNKLLKNERPVTIDVKNVSLEDALAASLQHTKLTWVITDRIIVIRKKTGEELLPVLAKISGKVVDDTGTPLPGASIMVREHGAGTLADKDGNFTLKNILHGPCTIEVSFIGFRTLKKKLQVSDSVLFVSLSLERDESSLAEFTVTALGIARKSRSLTYATEVVAGSDLTTVKNTNILNSLSGKVAGLQVNRTSGGAGGSVRMVLRGDKSTRNSQPLYVIDGLPVYNQVGGPSAGLYNEIPDAGDVISTLNPDDIESISLLKGASASALYGSQGSNGVVLITTKKGKNGGGRIDFSSSVTVEKAKILPKLQYDYLQTTPPTESSPGSDESWGAKGATQPDKDYVKDFFQTGLTFINSLGLQTGNEHSSNYLSYSNTDNKGILPTSRYKQHTLSFRQSSRLLNGRLHFDGTFIGAMQQAHNRINPGIYFNPLPGLYMFPRGQNFSDYKQFEYFSPARYLYAQNWWNINYDKDLANGGGWGGQDYQQNPYWTLHRNASENRNQNVYAAVSLKYILNTWLSVQARGNVSYFLNEYERRIHATTQATLARANGNYFSGRTNNRALYGDLLLTGERRLGSDWGVSFTAGTSVQDQQGKVTTIEGSPSVPNVFLESALERATIDIRNTATNRQLQSVFGSLQFSYRDKLYFDLSDRHDWSSTLAFTTTEGRGYNYYSAGLSAMLHEWIQLPPFINMAKVRASYAIVGNDIAPFSTYPLYTFLGGGVSSPPVSRPVVGVPGIELQPERNKSLEIGTHWKLFDNRLSLDVTWYKSNIIHQYFSGVSLLAGPGTLADINAGNIQNKGLEIMLSGKLIDRPDWNWTSTLNFYHNSNRVIELFDYGVVDYASNQQYRLTGGSGAEDGILKKGGAYGDIYGRGFRRDEQGRIVINSATGIPYYENGQYLGNPNPRISVGLKQDLRFRDFSFSFLIDGKFGGKVLSFTNAFLDQMGVSAETGRLRDEGGYMTIENAVDENGHPWQQKTPAREYFAQTSGKTPVMEQYMYSATAIRLREISFSCKLPFRRPALQQLQVGLTGSNLFFFLLDAPFDPEQVAGVNPVGVGVDVFGLPMSSSMGITLKYTH</sequence>
<evidence type="ECO:0000256" key="5">
    <source>
        <dbReference type="ARBA" id="ARBA00022692"/>
    </source>
</evidence>
<name>A0A512RSE4_9BACT</name>
<dbReference type="GO" id="GO:0009279">
    <property type="term" value="C:cell outer membrane"/>
    <property type="evidence" value="ECO:0007669"/>
    <property type="project" value="UniProtKB-SubCell"/>
</dbReference>
<dbReference type="Pfam" id="PF07660">
    <property type="entry name" value="STN"/>
    <property type="match status" value="1"/>
</dbReference>
<dbReference type="NCBIfam" id="TIGR04056">
    <property type="entry name" value="OMP_RagA_SusC"/>
    <property type="match status" value="1"/>
</dbReference>
<evidence type="ECO:0000256" key="12">
    <source>
        <dbReference type="SAM" id="MobiDB-lite"/>
    </source>
</evidence>
<keyword evidence="4" id="KW-0410">Iron transport</keyword>
<dbReference type="SUPFAM" id="SSF56935">
    <property type="entry name" value="Porins"/>
    <property type="match status" value="1"/>
</dbReference>
<dbReference type="EMBL" id="BKAU01000007">
    <property type="protein sequence ID" value="GEP98625.1"/>
    <property type="molecule type" value="Genomic_DNA"/>
</dbReference>
<gene>
    <name evidence="14" type="ORF">CCY01nite_48850</name>
</gene>
<feature type="compositionally biased region" description="Polar residues" evidence="12">
    <location>
        <begin position="333"/>
        <end position="344"/>
    </location>
</feature>
<evidence type="ECO:0000313" key="14">
    <source>
        <dbReference type="EMBL" id="GEP98625.1"/>
    </source>
</evidence>
<dbReference type="SUPFAM" id="SSF49464">
    <property type="entry name" value="Carboxypeptidase regulatory domain-like"/>
    <property type="match status" value="1"/>
</dbReference>
<dbReference type="GO" id="GO:0015344">
    <property type="term" value="F:siderophore uptake transmembrane transporter activity"/>
    <property type="evidence" value="ECO:0007669"/>
    <property type="project" value="TreeGrafter"/>
</dbReference>
<evidence type="ECO:0000256" key="9">
    <source>
        <dbReference type="ARBA" id="ARBA00023136"/>
    </source>
</evidence>
<evidence type="ECO:0000256" key="6">
    <source>
        <dbReference type="ARBA" id="ARBA00022729"/>
    </source>
</evidence>
<comment type="subcellular location">
    <subcellularLocation>
        <location evidence="1 11">Cell outer membrane</location>
        <topology evidence="1 11">Multi-pass membrane protein</topology>
    </subcellularLocation>
</comment>
<keyword evidence="6" id="KW-0732">Signal</keyword>
<dbReference type="PANTHER" id="PTHR32552">
    <property type="entry name" value="FERRICHROME IRON RECEPTOR-RELATED"/>
    <property type="match status" value="1"/>
</dbReference>
<keyword evidence="2 11" id="KW-0813">Transport</keyword>
<dbReference type="PANTHER" id="PTHR32552:SF68">
    <property type="entry name" value="FERRICHROME OUTER MEMBRANE TRANSPORTER_PHAGE RECEPTOR"/>
    <property type="match status" value="1"/>
</dbReference>
<dbReference type="AlphaFoldDB" id="A0A512RSE4"/>
<dbReference type="InterPro" id="IPR037066">
    <property type="entry name" value="Plug_dom_sf"/>
</dbReference>
<keyword evidence="3 11" id="KW-1134">Transmembrane beta strand</keyword>
<proteinExistence type="inferred from homology"/>
<evidence type="ECO:0000256" key="11">
    <source>
        <dbReference type="PROSITE-ProRule" id="PRU01360"/>
    </source>
</evidence>
<accession>A0A512RSE4</accession>
<comment type="caution">
    <text evidence="14">The sequence shown here is derived from an EMBL/GenBank/DDBJ whole genome shotgun (WGS) entry which is preliminary data.</text>
</comment>
<keyword evidence="9 11" id="KW-0472">Membrane</keyword>
<evidence type="ECO:0000256" key="7">
    <source>
        <dbReference type="ARBA" id="ARBA00023004"/>
    </source>
</evidence>
<dbReference type="InterPro" id="IPR023997">
    <property type="entry name" value="TonB-dep_OMP_SusC/RagA_CS"/>
</dbReference>
<dbReference type="SMART" id="SM00965">
    <property type="entry name" value="STN"/>
    <property type="match status" value="1"/>
</dbReference>
<dbReference type="InterPro" id="IPR012910">
    <property type="entry name" value="Plug_dom"/>
</dbReference>
<evidence type="ECO:0000256" key="1">
    <source>
        <dbReference type="ARBA" id="ARBA00004571"/>
    </source>
</evidence>
<evidence type="ECO:0000256" key="2">
    <source>
        <dbReference type="ARBA" id="ARBA00022448"/>
    </source>
</evidence>
<evidence type="ECO:0000256" key="4">
    <source>
        <dbReference type="ARBA" id="ARBA00022496"/>
    </source>
</evidence>
<dbReference type="InterPro" id="IPR008969">
    <property type="entry name" value="CarboxyPept-like_regulatory"/>
</dbReference>
<dbReference type="NCBIfam" id="TIGR04057">
    <property type="entry name" value="SusC_RagA_signa"/>
    <property type="match status" value="1"/>
</dbReference>
<feature type="domain" description="Secretin/TonB short N-terminal" evidence="13">
    <location>
        <begin position="14"/>
        <end position="65"/>
    </location>
</feature>
<evidence type="ECO:0000313" key="15">
    <source>
        <dbReference type="Proteomes" id="UP000321436"/>
    </source>
</evidence>
<evidence type="ECO:0000259" key="13">
    <source>
        <dbReference type="SMART" id="SM00965"/>
    </source>
</evidence>
<dbReference type="Gene3D" id="2.170.130.10">
    <property type="entry name" value="TonB-dependent receptor, plug domain"/>
    <property type="match status" value="1"/>
</dbReference>
<evidence type="ECO:0000256" key="3">
    <source>
        <dbReference type="ARBA" id="ARBA00022452"/>
    </source>
</evidence>
<dbReference type="Proteomes" id="UP000321436">
    <property type="component" value="Unassembled WGS sequence"/>
</dbReference>
<dbReference type="InterPro" id="IPR036942">
    <property type="entry name" value="Beta-barrel_TonB_sf"/>
</dbReference>
<keyword evidence="15" id="KW-1185">Reference proteome</keyword>